<keyword evidence="1" id="KW-0812">Transmembrane</keyword>
<sequence>MVNINFTTMGGIHLIRLAKHTAMVLIAIMLLAQIPMLKETYARGVTTLYVKIKYPERSFQYRDFIYESHFGSYIISYADQDGKPFNLMLEPKFLPLMVTYDPLDQPMKD</sequence>
<name>A0ABT8JIF3_9BACL</name>
<comment type="caution">
    <text evidence="2">The sequence shown here is derived from an EMBL/GenBank/DDBJ whole genome shotgun (WGS) entry which is preliminary data.</text>
</comment>
<dbReference type="EMBL" id="JAROCD010000016">
    <property type="protein sequence ID" value="MDN4604830.1"/>
    <property type="molecule type" value="Genomic_DNA"/>
</dbReference>
<keyword evidence="1" id="KW-0472">Membrane</keyword>
<protein>
    <recommendedName>
        <fullName evidence="4">DUF3139 domain-containing protein</fullName>
    </recommendedName>
</protein>
<evidence type="ECO:0000313" key="2">
    <source>
        <dbReference type="EMBL" id="MDN4604830.1"/>
    </source>
</evidence>
<evidence type="ECO:0000256" key="1">
    <source>
        <dbReference type="SAM" id="Phobius"/>
    </source>
</evidence>
<proteinExistence type="predicted"/>
<keyword evidence="1" id="KW-1133">Transmembrane helix</keyword>
<organism evidence="2 3">
    <name type="scientific">Paenibacillus vandeheii</name>
    <dbReference type="NCBI Taxonomy" id="3035917"/>
    <lineage>
        <taxon>Bacteria</taxon>
        <taxon>Bacillati</taxon>
        <taxon>Bacillota</taxon>
        <taxon>Bacilli</taxon>
        <taxon>Bacillales</taxon>
        <taxon>Paenibacillaceae</taxon>
        <taxon>Paenibacillus</taxon>
    </lineage>
</organism>
<reference evidence="2" key="1">
    <citation type="submission" date="2023-03" db="EMBL/GenBank/DDBJ databases">
        <title>MT1 and MT2 Draft Genomes of Novel Species.</title>
        <authorList>
            <person name="Venkateswaran K."/>
        </authorList>
    </citation>
    <scope>NUCLEOTIDE SEQUENCE</scope>
    <source>
        <strain evidence="2">F6_3S_P_1C</strain>
    </source>
</reference>
<accession>A0ABT8JIF3</accession>
<dbReference type="Proteomes" id="UP001174205">
    <property type="component" value="Unassembled WGS sequence"/>
</dbReference>
<keyword evidence="3" id="KW-1185">Reference proteome</keyword>
<gene>
    <name evidence="2" type="ORF">P5G61_26630</name>
</gene>
<evidence type="ECO:0000313" key="3">
    <source>
        <dbReference type="Proteomes" id="UP001174205"/>
    </source>
</evidence>
<evidence type="ECO:0008006" key="4">
    <source>
        <dbReference type="Google" id="ProtNLM"/>
    </source>
</evidence>
<feature type="transmembrane region" description="Helical" evidence="1">
    <location>
        <begin position="20"/>
        <end position="37"/>
    </location>
</feature>